<dbReference type="GO" id="GO:0008270">
    <property type="term" value="F:zinc ion binding"/>
    <property type="evidence" value="ECO:0007669"/>
    <property type="project" value="UniProtKB-KW"/>
</dbReference>
<gene>
    <name evidence="7" type="ORF">SK128_000689</name>
</gene>
<feature type="domain" description="C2H2-type" evidence="6">
    <location>
        <begin position="90"/>
        <end position="116"/>
    </location>
</feature>
<organism evidence="7 8">
    <name type="scientific">Halocaridina rubra</name>
    <name type="common">Hawaiian red shrimp</name>
    <dbReference type="NCBI Taxonomy" id="373956"/>
    <lineage>
        <taxon>Eukaryota</taxon>
        <taxon>Metazoa</taxon>
        <taxon>Ecdysozoa</taxon>
        <taxon>Arthropoda</taxon>
        <taxon>Crustacea</taxon>
        <taxon>Multicrustacea</taxon>
        <taxon>Malacostraca</taxon>
        <taxon>Eumalacostraca</taxon>
        <taxon>Eucarida</taxon>
        <taxon>Decapoda</taxon>
        <taxon>Pleocyemata</taxon>
        <taxon>Caridea</taxon>
        <taxon>Atyoidea</taxon>
        <taxon>Atyidae</taxon>
        <taxon>Halocaridina</taxon>
    </lineage>
</organism>
<dbReference type="GO" id="GO:0045944">
    <property type="term" value="P:positive regulation of transcription by RNA polymerase II"/>
    <property type="evidence" value="ECO:0007669"/>
    <property type="project" value="TreeGrafter"/>
</dbReference>
<dbReference type="AlphaFoldDB" id="A0AAN9ACN9"/>
<keyword evidence="1" id="KW-0479">Metal-binding</keyword>
<proteinExistence type="predicted"/>
<evidence type="ECO:0000313" key="7">
    <source>
        <dbReference type="EMBL" id="KAK7083019.1"/>
    </source>
</evidence>
<dbReference type="InterPro" id="IPR050688">
    <property type="entry name" value="Zinc_finger/UBP_domain"/>
</dbReference>
<dbReference type="PROSITE" id="PS50157">
    <property type="entry name" value="ZINC_FINGER_C2H2_2"/>
    <property type="match status" value="2"/>
</dbReference>
<dbReference type="Pfam" id="PF00096">
    <property type="entry name" value="zf-C2H2"/>
    <property type="match status" value="1"/>
</dbReference>
<dbReference type="PANTHER" id="PTHR24403">
    <property type="entry name" value="ZINC FINGER PROTEIN"/>
    <property type="match status" value="1"/>
</dbReference>
<dbReference type="Gene3D" id="3.30.160.60">
    <property type="entry name" value="Classic Zinc Finger"/>
    <property type="match status" value="2"/>
</dbReference>
<accession>A0AAN9ACN9</accession>
<dbReference type="Pfam" id="PF13909">
    <property type="entry name" value="zf-H2C2_5"/>
    <property type="match status" value="1"/>
</dbReference>
<keyword evidence="3 5" id="KW-0863">Zinc-finger</keyword>
<protein>
    <recommendedName>
        <fullName evidence="6">C2H2-type domain-containing protein</fullName>
    </recommendedName>
</protein>
<evidence type="ECO:0000313" key="8">
    <source>
        <dbReference type="Proteomes" id="UP001381693"/>
    </source>
</evidence>
<evidence type="ECO:0000256" key="1">
    <source>
        <dbReference type="ARBA" id="ARBA00022723"/>
    </source>
</evidence>
<keyword evidence="2" id="KW-0677">Repeat</keyword>
<evidence type="ECO:0000256" key="2">
    <source>
        <dbReference type="ARBA" id="ARBA00022737"/>
    </source>
</evidence>
<dbReference type="Proteomes" id="UP001381693">
    <property type="component" value="Unassembled WGS sequence"/>
</dbReference>
<comment type="caution">
    <text evidence="7">The sequence shown here is derived from an EMBL/GenBank/DDBJ whole genome shotgun (WGS) entry which is preliminary data.</text>
</comment>
<dbReference type="SUPFAM" id="SSF57667">
    <property type="entry name" value="beta-beta-alpha zinc fingers"/>
    <property type="match status" value="1"/>
</dbReference>
<keyword evidence="8" id="KW-1185">Reference proteome</keyword>
<dbReference type="InterPro" id="IPR036236">
    <property type="entry name" value="Znf_C2H2_sf"/>
</dbReference>
<dbReference type="EMBL" id="JAXCGZ010003828">
    <property type="protein sequence ID" value="KAK7083019.1"/>
    <property type="molecule type" value="Genomic_DNA"/>
</dbReference>
<dbReference type="GO" id="GO:0043565">
    <property type="term" value="F:sequence-specific DNA binding"/>
    <property type="evidence" value="ECO:0007669"/>
    <property type="project" value="UniProtKB-ARBA"/>
</dbReference>
<reference evidence="7 8" key="1">
    <citation type="submission" date="2023-11" db="EMBL/GenBank/DDBJ databases">
        <title>Halocaridina rubra genome assembly.</title>
        <authorList>
            <person name="Smith C."/>
        </authorList>
    </citation>
    <scope>NUCLEOTIDE SEQUENCE [LARGE SCALE GENOMIC DNA]</scope>
    <source>
        <strain evidence="7">EP-1</strain>
        <tissue evidence="7">Whole</tissue>
    </source>
</reference>
<dbReference type="InterPro" id="IPR013087">
    <property type="entry name" value="Znf_C2H2_type"/>
</dbReference>
<sequence>MLRISTRKMSMRNWTFTEELECESDCRKLGGFNSQFPPSPYPQFKESGVSRQAQTSAPQKPFICPQCPYRTGFKGNLVKHIRIHTGEKPYSCPLCQYATSFKNNLNRHILTHQPAN</sequence>
<feature type="domain" description="C2H2-type" evidence="6">
    <location>
        <begin position="62"/>
        <end position="89"/>
    </location>
</feature>
<evidence type="ECO:0000256" key="4">
    <source>
        <dbReference type="ARBA" id="ARBA00022833"/>
    </source>
</evidence>
<evidence type="ECO:0000256" key="5">
    <source>
        <dbReference type="PROSITE-ProRule" id="PRU00042"/>
    </source>
</evidence>
<dbReference type="PANTHER" id="PTHR24403:SF109">
    <property type="entry name" value="ZINC FINGER PROTEIN 845-LIKE"/>
    <property type="match status" value="1"/>
</dbReference>
<dbReference type="FunFam" id="3.30.160.60:FF:002687">
    <property type="entry name" value="Uncharacterized protein"/>
    <property type="match status" value="1"/>
</dbReference>
<name>A0AAN9ACN9_HALRR</name>
<dbReference type="FunFam" id="3.30.160.60:FF:001732">
    <property type="entry name" value="Zgc:162936"/>
    <property type="match status" value="1"/>
</dbReference>
<evidence type="ECO:0000259" key="6">
    <source>
        <dbReference type="PROSITE" id="PS50157"/>
    </source>
</evidence>
<dbReference type="SMART" id="SM00355">
    <property type="entry name" value="ZnF_C2H2"/>
    <property type="match status" value="2"/>
</dbReference>
<dbReference type="GO" id="GO:0005634">
    <property type="term" value="C:nucleus"/>
    <property type="evidence" value="ECO:0007669"/>
    <property type="project" value="TreeGrafter"/>
</dbReference>
<dbReference type="GO" id="GO:0005694">
    <property type="term" value="C:chromosome"/>
    <property type="evidence" value="ECO:0007669"/>
    <property type="project" value="UniProtKB-ARBA"/>
</dbReference>
<keyword evidence="4" id="KW-0862">Zinc</keyword>
<evidence type="ECO:0000256" key="3">
    <source>
        <dbReference type="ARBA" id="ARBA00022771"/>
    </source>
</evidence>